<accession>A0A286UTC9</accession>
<reference evidence="2 3" key="1">
    <citation type="journal article" date="2017" name="Mol. Ecol.">
        <title>Comparative and population genomic landscape of Phellinus noxius: A hypervariable fungus causing root rot in trees.</title>
        <authorList>
            <person name="Chung C.L."/>
            <person name="Lee T.J."/>
            <person name="Akiba M."/>
            <person name="Lee H.H."/>
            <person name="Kuo T.H."/>
            <person name="Liu D."/>
            <person name="Ke H.M."/>
            <person name="Yokoi T."/>
            <person name="Roa M.B."/>
            <person name="Lu M.J."/>
            <person name="Chang Y.Y."/>
            <person name="Ann P.J."/>
            <person name="Tsai J.N."/>
            <person name="Chen C.Y."/>
            <person name="Tzean S.S."/>
            <person name="Ota Y."/>
            <person name="Hattori T."/>
            <person name="Sahashi N."/>
            <person name="Liou R.F."/>
            <person name="Kikuchi T."/>
            <person name="Tsai I.J."/>
        </authorList>
    </citation>
    <scope>NUCLEOTIDE SEQUENCE [LARGE SCALE GENOMIC DNA]</scope>
    <source>
        <strain evidence="2 3">FFPRI411160</strain>
    </source>
</reference>
<name>A0A286UTC9_9AGAM</name>
<dbReference type="InParanoid" id="A0A286UTC9"/>
<dbReference type="SUPFAM" id="SSF53474">
    <property type="entry name" value="alpha/beta-Hydrolases"/>
    <property type="match status" value="1"/>
</dbReference>
<dbReference type="InterPro" id="IPR029058">
    <property type="entry name" value="AB_hydrolase_fold"/>
</dbReference>
<feature type="compositionally biased region" description="Basic and acidic residues" evidence="1">
    <location>
        <begin position="199"/>
        <end position="216"/>
    </location>
</feature>
<feature type="compositionally biased region" description="Basic and acidic residues" evidence="1">
    <location>
        <begin position="103"/>
        <end position="118"/>
    </location>
</feature>
<protein>
    <submittedName>
        <fullName evidence="2">Alpha beta-hydrolase</fullName>
    </submittedName>
</protein>
<feature type="compositionally biased region" description="Polar residues" evidence="1">
    <location>
        <begin position="51"/>
        <end position="78"/>
    </location>
</feature>
<feature type="compositionally biased region" description="Polar residues" evidence="1">
    <location>
        <begin position="973"/>
        <end position="999"/>
    </location>
</feature>
<evidence type="ECO:0000256" key="1">
    <source>
        <dbReference type="SAM" id="MobiDB-lite"/>
    </source>
</evidence>
<feature type="compositionally biased region" description="Polar residues" evidence="1">
    <location>
        <begin position="820"/>
        <end position="830"/>
    </location>
</feature>
<feature type="region of interest" description="Disordered" evidence="1">
    <location>
        <begin position="1"/>
        <end position="20"/>
    </location>
</feature>
<dbReference type="OrthoDB" id="435520at2759"/>
<dbReference type="EMBL" id="NBII01000002">
    <property type="protein sequence ID" value="PAV22772.1"/>
    <property type="molecule type" value="Genomic_DNA"/>
</dbReference>
<comment type="caution">
    <text evidence="2">The sequence shown here is derived from an EMBL/GenBank/DDBJ whole genome shotgun (WGS) entry which is preliminary data.</text>
</comment>
<dbReference type="AlphaFoldDB" id="A0A286UTC9"/>
<evidence type="ECO:0000313" key="2">
    <source>
        <dbReference type="EMBL" id="PAV22772.1"/>
    </source>
</evidence>
<dbReference type="GO" id="GO:0016787">
    <property type="term" value="F:hydrolase activity"/>
    <property type="evidence" value="ECO:0007669"/>
    <property type="project" value="UniProtKB-KW"/>
</dbReference>
<dbReference type="PANTHER" id="PTHR43433:SF10">
    <property type="entry name" value="AB HYDROLASE-1 DOMAIN-CONTAINING PROTEIN"/>
    <property type="match status" value="1"/>
</dbReference>
<feature type="region of interest" description="Disordered" evidence="1">
    <location>
        <begin position="895"/>
        <end position="999"/>
    </location>
</feature>
<dbReference type="STRING" id="2282107.A0A286UTC9"/>
<feature type="compositionally biased region" description="Low complexity" evidence="1">
    <location>
        <begin position="552"/>
        <end position="567"/>
    </location>
</feature>
<organism evidence="2 3">
    <name type="scientific">Pyrrhoderma noxium</name>
    <dbReference type="NCBI Taxonomy" id="2282107"/>
    <lineage>
        <taxon>Eukaryota</taxon>
        <taxon>Fungi</taxon>
        <taxon>Dikarya</taxon>
        <taxon>Basidiomycota</taxon>
        <taxon>Agaricomycotina</taxon>
        <taxon>Agaricomycetes</taxon>
        <taxon>Hymenochaetales</taxon>
        <taxon>Hymenochaetaceae</taxon>
        <taxon>Pyrrhoderma</taxon>
    </lineage>
</organism>
<feature type="region of interest" description="Disordered" evidence="1">
    <location>
        <begin position="856"/>
        <end position="879"/>
    </location>
</feature>
<feature type="region of interest" description="Disordered" evidence="1">
    <location>
        <begin position="1017"/>
        <end position="1071"/>
    </location>
</feature>
<proteinExistence type="predicted"/>
<feature type="compositionally biased region" description="Low complexity" evidence="1">
    <location>
        <begin position="222"/>
        <end position="252"/>
    </location>
</feature>
<feature type="region of interest" description="Disordered" evidence="1">
    <location>
        <begin position="807"/>
        <end position="833"/>
    </location>
</feature>
<feature type="region of interest" description="Disordered" evidence="1">
    <location>
        <begin position="338"/>
        <end position="399"/>
    </location>
</feature>
<feature type="region of interest" description="Disordered" evidence="1">
    <location>
        <begin position="539"/>
        <end position="579"/>
    </location>
</feature>
<feature type="region of interest" description="Disordered" evidence="1">
    <location>
        <begin position="1227"/>
        <end position="1247"/>
    </location>
</feature>
<feature type="region of interest" description="Disordered" evidence="1">
    <location>
        <begin position="464"/>
        <end position="486"/>
    </location>
</feature>
<feature type="compositionally biased region" description="Basic and acidic residues" evidence="1">
    <location>
        <begin position="1017"/>
        <end position="1026"/>
    </location>
</feature>
<dbReference type="InterPro" id="IPR050471">
    <property type="entry name" value="AB_hydrolase"/>
</dbReference>
<feature type="region of interest" description="Disordered" evidence="1">
    <location>
        <begin position="29"/>
        <end position="295"/>
    </location>
</feature>
<feature type="compositionally biased region" description="Polar residues" evidence="1">
    <location>
        <begin position="275"/>
        <end position="284"/>
    </location>
</feature>
<feature type="region of interest" description="Disordered" evidence="1">
    <location>
        <begin position="1091"/>
        <end position="1113"/>
    </location>
</feature>
<feature type="compositionally biased region" description="Pro residues" evidence="1">
    <location>
        <begin position="350"/>
        <end position="360"/>
    </location>
</feature>
<feature type="compositionally biased region" description="Polar residues" evidence="1">
    <location>
        <begin position="466"/>
        <end position="481"/>
    </location>
</feature>
<dbReference type="Proteomes" id="UP000217199">
    <property type="component" value="Unassembled WGS sequence"/>
</dbReference>
<evidence type="ECO:0000313" key="3">
    <source>
        <dbReference type="Proteomes" id="UP000217199"/>
    </source>
</evidence>
<feature type="compositionally biased region" description="Low complexity" evidence="1">
    <location>
        <begin position="175"/>
        <end position="194"/>
    </location>
</feature>
<dbReference type="Gene3D" id="3.40.50.1820">
    <property type="entry name" value="alpha/beta hydrolase"/>
    <property type="match status" value="1"/>
</dbReference>
<dbReference type="PANTHER" id="PTHR43433">
    <property type="entry name" value="HYDROLASE, ALPHA/BETA FOLD FAMILY PROTEIN"/>
    <property type="match status" value="1"/>
</dbReference>
<feature type="compositionally biased region" description="Polar residues" evidence="1">
    <location>
        <begin position="1091"/>
        <end position="1107"/>
    </location>
</feature>
<feature type="compositionally biased region" description="Basic residues" evidence="1">
    <location>
        <begin position="338"/>
        <end position="347"/>
    </location>
</feature>
<gene>
    <name evidence="2" type="ORF">PNOK_0272900</name>
</gene>
<keyword evidence="3" id="KW-1185">Reference proteome</keyword>
<sequence length="1247" mass="135836">MASSSSRSAHNTLRTSSSYGNIHTAAISTALGGGISSSAAPRDNRRERRAQTASGTTPSAFSTSSGISKPYSTLSSPPGSKAALEESYLAAKRRANRQSYFEHYPERGLQRPREKRQEDEGEQDELQKVPAMPKFSVPTETFPSSHARIINTNDEIESGESSLRDFGPVTTLRKSLSVGASTSSSTSLTTQSSSRRGKGREDERDRLIGRDRERGEPLVFPSMQSSSKASSQIEYSSLYSRAPGSSASGSRSLATPKSPNHPYGAFRDEVPALRFSNSTYSGDTPSPPQTPIETGLRSSLDSLNVVVAAPIPGVEAMDALVDGMDGSDDDDLFKRLPSTKKHGHSHHPLYAPPLPSPPPGVVLGRPSKESLYSELEDEEIRDRSTVLGPPRTSSKRRYGVNRTASSGTIIADVAPKQSPPLRSVEPTPTPPTIDEIIRKHNVTQIPRSYAKPKAVVPSISEIIRKNTPSNSRPSTEPSSQEAELVARSSIDSVAAEVQQTLLAHQAANEASGKPTAVFNNSHNVQEESSNRYSYYSYKTSRSAPSTSGCDQSIKSSSASISNGKTTSGIGSPPLDPETDFDLRALQQGGGQKIQSKHQSSQRDTIATYLRSARITTLLKLTRHPHASPEQPLTVSLSDLGSPTGFPLVVFLGLGCVRYVMGLYDEMAECLGIRLITIDRWGLGRTDVPPSSASRGVPEWSSVVDEVLDRMNIDKCSVMAHSAGAPYALSFANRYPERIIGEICLLAPWVGGGAGGGYRWLKYVPNGILKTAQAAEWKIQAWMIGKPPKITYEAIGYNVKAPVSSSSYNNKNMGQKRAQKQDPSPIQQQEDCGSDHDEALDLSTFRKNQSIMVTTKYPYSMGRPVQHRPSESSGNTFSDYDDLADFGGRFDSRTTFEQSRRSRAMSADGHSPPQPASQEPTAKKKSSRGFLRIWKGNTNASNIPPVPPLPSIEATLDQQPTQKRKLKTLKSIGSLRNKNGNNSITPPSRPQTMEKSPVLPQQSFDTSLALELDSLKFEDSHKSDKPSLEINTKTEFPRRPSFSVANGEPTVPYSAATLPKRPSTSSRAGGRRSISFTASSASYSFLSRPQSTYSGTSRAYSNHSSTPPASMLSKKPNESYQVALGNALIAASHAESSRGTHPDLLQILNHEQKPWGFSYTRYPHHVRVWYGDRDERIASNAVCWMENAMGADRCRVTVVKGADHGLMYRTTTVVDVLEQVLDFWSENSRREPSSPYSYGLSSDPFMSL</sequence>